<evidence type="ECO:0000313" key="5">
    <source>
        <dbReference type="Proteomes" id="UP001443914"/>
    </source>
</evidence>
<feature type="compositionally biased region" description="Basic and acidic residues" evidence="1">
    <location>
        <begin position="49"/>
        <end position="85"/>
    </location>
</feature>
<reference evidence="4" key="1">
    <citation type="submission" date="2024-03" db="EMBL/GenBank/DDBJ databases">
        <title>WGS assembly of Saponaria officinalis var. Norfolk2.</title>
        <authorList>
            <person name="Jenkins J."/>
            <person name="Shu S."/>
            <person name="Grimwood J."/>
            <person name="Barry K."/>
            <person name="Goodstein D."/>
            <person name="Schmutz J."/>
            <person name="Leebens-Mack J."/>
            <person name="Osbourn A."/>
        </authorList>
    </citation>
    <scope>NUCLEOTIDE SEQUENCE [LARGE SCALE GENOMIC DNA]</scope>
    <source>
        <strain evidence="4">JIC</strain>
    </source>
</reference>
<dbReference type="PANTHER" id="PTHR34366:SF2">
    <property type="entry name" value="OS07G0289901 PROTEIN"/>
    <property type="match status" value="1"/>
</dbReference>
<dbReference type="Proteomes" id="UP001443914">
    <property type="component" value="Unassembled WGS sequence"/>
</dbReference>
<accession>A0AAW1HA82</accession>
<comment type="caution">
    <text evidence="4">The sequence shown here is derived from an EMBL/GenBank/DDBJ whole genome shotgun (WGS) entry which is preliminary data.</text>
</comment>
<sequence>MASAVTVRRYLLVILIFFTVVLSCTSGVDDYEPEVGPIGKHPGQEQGDEDHGHDTHEGNDCDQGHDGGDEDHGHESSGDDQGHEGEAEDGGESGDRRNNDPVSIVDGALLCFQKKRIYSSCEESYRLSARGDLHVLPEQVDEFCNGPCLEETNLILECLDGIMDHFLFYNQATTRDVRDTIRAGCGQGDQRGNFDVGEHIQAGEGSGSIGSEPASSLLSVIVITLIWHIIVL</sequence>
<evidence type="ECO:0000313" key="4">
    <source>
        <dbReference type="EMBL" id="KAK9672992.1"/>
    </source>
</evidence>
<dbReference type="Pfam" id="PF24865">
    <property type="entry name" value="DUF7731"/>
    <property type="match status" value="1"/>
</dbReference>
<evidence type="ECO:0000256" key="1">
    <source>
        <dbReference type="SAM" id="MobiDB-lite"/>
    </source>
</evidence>
<feature type="region of interest" description="Disordered" evidence="1">
    <location>
        <begin position="33"/>
        <end position="99"/>
    </location>
</feature>
<keyword evidence="2" id="KW-0732">Signal</keyword>
<evidence type="ECO:0000256" key="2">
    <source>
        <dbReference type="SAM" id="SignalP"/>
    </source>
</evidence>
<feature type="signal peptide" evidence="2">
    <location>
        <begin position="1"/>
        <end position="23"/>
    </location>
</feature>
<dbReference type="PANTHER" id="PTHR34366">
    <property type="entry name" value="OS07G0289901 PROTEIN-RELATED"/>
    <property type="match status" value="1"/>
</dbReference>
<gene>
    <name evidence="4" type="ORF">RND81_12G139200</name>
</gene>
<dbReference type="EMBL" id="JBDFQZ010000012">
    <property type="protein sequence ID" value="KAK9672992.1"/>
    <property type="molecule type" value="Genomic_DNA"/>
</dbReference>
<protein>
    <recommendedName>
        <fullName evidence="3">DUF7731 domain-containing protein</fullName>
    </recommendedName>
</protein>
<feature type="chain" id="PRO_5043463663" description="DUF7731 domain-containing protein" evidence="2">
    <location>
        <begin position="24"/>
        <end position="232"/>
    </location>
</feature>
<feature type="domain" description="DUF7731" evidence="3">
    <location>
        <begin position="101"/>
        <end position="201"/>
    </location>
</feature>
<organism evidence="4 5">
    <name type="scientific">Saponaria officinalis</name>
    <name type="common">Common soapwort</name>
    <name type="synonym">Lychnis saponaria</name>
    <dbReference type="NCBI Taxonomy" id="3572"/>
    <lineage>
        <taxon>Eukaryota</taxon>
        <taxon>Viridiplantae</taxon>
        <taxon>Streptophyta</taxon>
        <taxon>Embryophyta</taxon>
        <taxon>Tracheophyta</taxon>
        <taxon>Spermatophyta</taxon>
        <taxon>Magnoliopsida</taxon>
        <taxon>eudicotyledons</taxon>
        <taxon>Gunneridae</taxon>
        <taxon>Pentapetalae</taxon>
        <taxon>Caryophyllales</taxon>
        <taxon>Caryophyllaceae</taxon>
        <taxon>Caryophylleae</taxon>
        <taxon>Saponaria</taxon>
    </lineage>
</organism>
<dbReference type="AlphaFoldDB" id="A0AAW1HA82"/>
<proteinExistence type="predicted"/>
<keyword evidence="5" id="KW-1185">Reference proteome</keyword>
<dbReference type="InterPro" id="IPR056633">
    <property type="entry name" value="DUF7731"/>
</dbReference>
<name>A0AAW1HA82_SAPOF</name>
<evidence type="ECO:0000259" key="3">
    <source>
        <dbReference type="Pfam" id="PF24865"/>
    </source>
</evidence>